<evidence type="ECO:0000313" key="4">
    <source>
        <dbReference type="Proteomes" id="UP001057868"/>
    </source>
</evidence>
<evidence type="ECO:0000256" key="1">
    <source>
        <dbReference type="SAM" id="MobiDB-lite"/>
    </source>
</evidence>
<evidence type="ECO:0008006" key="5">
    <source>
        <dbReference type="Google" id="ProtNLM"/>
    </source>
</evidence>
<proteinExistence type="predicted"/>
<protein>
    <recommendedName>
        <fullName evidence="5">Lipoprotein</fullName>
    </recommendedName>
</protein>
<keyword evidence="4" id="KW-1185">Reference proteome</keyword>
<feature type="region of interest" description="Disordered" evidence="1">
    <location>
        <begin position="36"/>
        <end position="61"/>
    </location>
</feature>
<dbReference type="AlphaFoldDB" id="A0A9W5Y3D2"/>
<evidence type="ECO:0000256" key="2">
    <source>
        <dbReference type="SAM" id="SignalP"/>
    </source>
</evidence>
<dbReference type="Proteomes" id="UP001057868">
    <property type="component" value="Unassembled WGS sequence"/>
</dbReference>
<feature type="compositionally biased region" description="Polar residues" evidence="1">
    <location>
        <begin position="51"/>
        <end position="61"/>
    </location>
</feature>
<evidence type="ECO:0000313" key="3">
    <source>
        <dbReference type="EMBL" id="GKU25886.1"/>
    </source>
</evidence>
<keyword evidence="2" id="KW-0732">Signal</keyword>
<organism evidence="3 4">
    <name type="scientific">Clostridium folliculivorans</name>
    <dbReference type="NCBI Taxonomy" id="2886038"/>
    <lineage>
        <taxon>Bacteria</taxon>
        <taxon>Bacillati</taxon>
        <taxon>Bacillota</taxon>
        <taxon>Clostridia</taxon>
        <taxon>Eubacteriales</taxon>
        <taxon>Clostridiaceae</taxon>
        <taxon>Clostridium</taxon>
    </lineage>
</organism>
<gene>
    <name evidence="3" type="ORF">CFOLD11_27120</name>
</gene>
<reference evidence="3" key="1">
    <citation type="journal article" date="2023" name="Int. J. Syst. Evol. Microbiol.">
        <title>&lt;i&gt;Clostridium folliculivorans&lt;/i&gt; sp. nov., isolated from soil samples of an organic paddy in Japan.</title>
        <authorList>
            <person name="Tazawa J."/>
            <person name="Kobayashi H."/>
            <person name="Tanizawa Y."/>
            <person name="Uchino A."/>
            <person name="Tanaka F."/>
            <person name="Urashima Y."/>
            <person name="Miura S."/>
            <person name="Sakamoto M."/>
            <person name="Ohkuma M."/>
            <person name="Tohno M."/>
        </authorList>
    </citation>
    <scope>NUCLEOTIDE SEQUENCE</scope>
    <source>
        <strain evidence="3">D1-1</strain>
    </source>
</reference>
<feature type="signal peptide" evidence="2">
    <location>
        <begin position="1"/>
        <end position="26"/>
    </location>
</feature>
<dbReference type="RefSeq" id="WP_261852827.1">
    <property type="nucleotide sequence ID" value="NZ_BQXY01000004.1"/>
</dbReference>
<sequence length="61" mass="6620">MRKKLYNSLFKIVLLLICSLPLISCEAINAQKITNTSTNPGLNGGNGFNNDPSSKFNGPHN</sequence>
<comment type="caution">
    <text evidence="3">The sequence shown here is derived from an EMBL/GenBank/DDBJ whole genome shotgun (WGS) entry which is preliminary data.</text>
</comment>
<dbReference type="EMBL" id="BQXY01000004">
    <property type="protein sequence ID" value="GKU25886.1"/>
    <property type="molecule type" value="Genomic_DNA"/>
</dbReference>
<feature type="chain" id="PRO_5040788404" description="Lipoprotein" evidence="2">
    <location>
        <begin position="27"/>
        <end position="61"/>
    </location>
</feature>
<name>A0A9W5Y3D2_9CLOT</name>
<accession>A0A9W5Y3D2</accession>